<dbReference type="PROSITE" id="PS51123">
    <property type="entry name" value="OMPA_2"/>
    <property type="match status" value="1"/>
</dbReference>
<dbReference type="PRINTS" id="PR01021">
    <property type="entry name" value="OMPADOMAIN"/>
</dbReference>
<evidence type="ECO:0000259" key="6">
    <source>
        <dbReference type="PROSITE" id="PS51123"/>
    </source>
</evidence>
<dbReference type="PANTHER" id="PTHR30329:SF21">
    <property type="entry name" value="LIPOPROTEIN YIAD-RELATED"/>
    <property type="match status" value="1"/>
</dbReference>
<dbReference type="CDD" id="cd07185">
    <property type="entry name" value="OmpA_C-like"/>
    <property type="match status" value="1"/>
</dbReference>
<feature type="domain" description="OmpA-like" evidence="6">
    <location>
        <begin position="215"/>
        <end position="331"/>
    </location>
</feature>
<reference evidence="7 8" key="1">
    <citation type="submission" date="2018-11" db="EMBL/GenBank/DDBJ databases">
        <authorList>
            <person name="Zhou Z."/>
            <person name="Wang G."/>
        </authorList>
    </citation>
    <scope>NUCLEOTIDE SEQUENCE [LARGE SCALE GENOMIC DNA]</scope>
    <source>
        <strain evidence="7 8">KCTC52004</strain>
    </source>
</reference>
<keyword evidence="8" id="KW-1185">Reference proteome</keyword>
<organism evidence="7 8">
    <name type="scientific">Larkinella rosea</name>
    <dbReference type="NCBI Taxonomy" id="2025312"/>
    <lineage>
        <taxon>Bacteria</taxon>
        <taxon>Pseudomonadati</taxon>
        <taxon>Bacteroidota</taxon>
        <taxon>Cytophagia</taxon>
        <taxon>Cytophagales</taxon>
        <taxon>Spirosomataceae</taxon>
        <taxon>Larkinella</taxon>
    </lineage>
</organism>
<evidence type="ECO:0000256" key="4">
    <source>
        <dbReference type="PROSITE-ProRule" id="PRU00473"/>
    </source>
</evidence>
<feature type="region of interest" description="Disordered" evidence="5">
    <location>
        <begin position="299"/>
        <end position="323"/>
    </location>
</feature>
<dbReference type="EMBL" id="RQJO01000017">
    <property type="protein sequence ID" value="RRA97719.1"/>
    <property type="molecule type" value="Genomic_DNA"/>
</dbReference>
<dbReference type="InterPro" id="IPR006665">
    <property type="entry name" value="OmpA-like"/>
</dbReference>
<keyword evidence="3" id="KW-0998">Cell outer membrane</keyword>
<gene>
    <name evidence="7" type="ORF">EHT25_32255</name>
</gene>
<dbReference type="Gene3D" id="3.30.1330.60">
    <property type="entry name" value="OmpA-like domain"/>
    <property type="match status" value="1"/>
</dbReference>
<proteinExistence type="predicted"/>
<dbReference type="InterPro" id="IPR008969">
    <property type="entry name" value="CarboxyPept-like_regulatory"/>
</dbReference>
<sequence length="331" mass="37124">MVSFFLLWAYCFSGSAPSSGKIDQATHSVLVSGSCYDVATGVDLKIRAFALYGNRRVNLGQSNDSGIFHLQLPDSTHHLSFELDGYQPATIPVNFLGKVENDANFYVTIPISAKDSLPVKQQNQLYWSFHSPDSLEINYEMKHGKTQRFFTEFNSKLLKKAPYFFLRDIRQGEYVLTASTTDGRLLLRESLTVGPGFNFKSIRIEKPVSANAALSNRPESLPTRSLYFDQSSYELRKETTAALDSISQFLANQNHIVVDITGYTDDVGERKLNLTLSEFRARAVANYLRKKGVPANQIRPAWKGADSPAASNESEETKVKNRRVVLQFSPQ</sequence>
<evidence type="ECO:0000313" key="8">
    <source>
        <dbReference type="Proteomes" id="UP000271925"/>
    </source>
</evidence>
<dbReference type="InterPro" id="IPR036737">
    <property type="entry name" value="OmpA-like_sf"/>
</dbReference>
<evidence type="ECO:0000313" key="7">
    <source>
        <dbReference type="EMBL" id="RRA97719.1"/>
    </source>
</evidence>
<dbReference type="AlphaFoldDB" id="A0A3P1B9Q1"/>
<accession>A0A3P1B9Q1</accession>
<evidence type="ECO:0000256" key="2">
    <source>
        <dbReference type="ARBA" id="ARBA00023136"/>
    </source>
</evidence>
<evidence type="ECO:0000256" key="1">
    <source>
        <dbReference type="ARBA" id="ARBA00004442"/>
    </source>
</evidence>
<dbReference type="RefSeq" id="WP_124879584.1">
    <property type="nucleotide sequence ID" value="NZ_RQJO01000017.1"/>
</dbReference>
<dbReference type="Proteomes" id="UP000271925">
    <property type="component" value="Unassembled WGS sequence"/>
</dbReference>
<dbReference type="SUPFAM" id="SSF49464">
    <property type="entry name" value="Carboxypeptidase regulatory domain-like"/>
    <property type="match status" value="1"/>
</dbReference>
<dbReference type="Pfam" id="PF00691">
    <property type="entry name" value="OmpA"/>
    <property type="match status" value="1"/>
</dbReference>
<dbReference type="PANTHER" id="PTHR30329">
    <property type="entry name" value="STATOR ELEMENT OF FLAGELLAR MOTOR COMPLEX"/>
    <property type="match status" value="1"/>
</dbReference>
<name>A0A3P1B9Q1_9BACT</name>
<keyword evidence="2 4" id="KW-0472">Membrane</keyword>
<evidence type="ECO:0000256" key="3">
    <source>
        <dbReference type="ARBA" id="ARBA00023237"/>
    </source>
</evidence>
<evidence type="ECO:0000256" key="5">
    <source>
        <dbReference type="SAM" id="MobiDB-lite"/>
    </source>
</evidence>
<dbReference type="OrthoDB" id="977390at2"/>
<comment type="caution">
    <text evidence="7">The sequence shown here is derived from an EMBL/GenBank/DDBJ whole genome shotgun (WGS) entry which is preliminary data.</text>
</comment>
<dbReference type="SUPFAM" id="SSF103088">
    <property type="entry name" value="OmpA-like"/>
    <property type="match status" value="1"/>
</dbReference>
<protein>
    <submittedName>
        <fullName evidence="7">OmpA family protein</fullName>
    </submittedName>
</protein>
<dbReference type="GO" id="GO:0009279">
    <property type="term" value="C:cell outer membrane"/>
    <property type="evidence" value="ECO:0007669"/>
    <property type="project" value="UniProtKB-SubCell"/>
</dbReference>
<comment type="subcellular location">
    <subcellularLocation>
        <location evidence="1">Cell outer membrane</location>
    </subcellularLocation>
</comment>
<dbReference type="InterPro" id="IPR050330">
    <property type="entry name" value="Bact_OuterMem_StrucFunc"/>
</dbReference>
<dbReference type="InterPro" id="IPR006664">
    <property type="entry name" value="OMP_bac"/>
</dbReference>